<dbReference type="Pfam" id="PF03972">
    <property type="entry name" value="MmgE_PrpD_N"/>
    <property type="match status" value="1"/>
</dbReference>
<evidence type="ECO:0000313" key="4">
    <source>
        <dbReference type="Proteomes" id="UP000727907"/>
    </source>
</evidence>
<reference evidence="3 4" key="1">
    <citation type="submission" date="2021-06" db="EMBL/GenBank/DDBJ databases">
        <authorList>
            <person name="Lee D.H."/>
        </authorList>
    </citation>
    <scope>NUCLEOTIDE SEQUENCE [LARGE SCALE GENOMIC DNA]</scope>
    <source>
        <strain evidence="3 4">MMS21-HV4-11</strain>
    </source>
</reference>
<dbReference type="Pfam" id="PF19305">
    <property type="entry name" value="MmgE_PrpD_C"/>
    <property type="match status" value="1"/>
</dbReference>
<gene>
    <name evidence="3" type="ORF">KQ910_24395</name>
</gene>
<dbReference type="Proteomes" id="UP000727907">
    <property type="component" value="Unassembled WGS sequence"/>
</dbReference>
<protein>
    <submittedName>
        <fullName evidence="3">MmgE/PrpD family protein</fullName>
    </submittedName>
</protein>
<dbReference type="InterPro" id="IPR045337">
    <property type="entry name" value="MmgE_PrpD_C"/>
</dbReference>
<evidence type="ECO:0000259" key="2">
    <source>
        <dbReference type="Pfam" id="PF19305"/>
    </source>
</evidence>
<name>A0ABS6IQR1_9HYPH</name>
<dbReference type="InterPro" id="IPR005656">
    <property type="entry name" value="MmgE_PrpD"/>
</dbReference>
<feature type="domain" description="MmgE/PrpD C-terminal" evidence="2">
    <location>
        <begin position="269"/>
        <end position="434"/>
    </location>
</feature>
<evidence type="ECO:0000259" key="1">
    <source>
        <dbReference type="Pfam" id="PF03972"/>
    </source>
</evidence>
<keyword evidence="4" id="KW-1185">Reference proteome</keyword>
<sequence length="450" mass="48154">MAAVVPVTAEIAKRAAALAWQDLPDDLVERTKQCLLDWFAVTIAGAQEDLTGILIAEALEDGAKGPATLVGRSETVLPSTAALINGAASHALDYDDVNFSMGGHPTVTVVPALLALGEQMKASGRLFIESFVAGYETSGRVGRLVAPSHYQKGFHVTGTVGSFSATAAAGRMLGLDDRQLAVAFGIAATQAAGLKSNFGTMCKPLHAGTASEHGLRAARLAARGFTARGDSLECDQGFASSQSDHLNAEAALGEPPSGWHLRNNLFKYHAACYLTHAPIECAKEIRLKNNFPPERVQKILLRIDSGADKVCNIPNPTTGLEAKFSLRQTVAMALTGVDTANLESYNEAVTQEPRIKDLRDKMSIDFQPHWAHSLAEMAIQLDDGTTIEVKHDSGIPWADLEKQRQAIETKFDSLVTPLLGVSGTRRLHDAIERIDELTDVGKLVRASARS</sequence>
<dbReference type="RefSeq" id="WP_216966225.1">
    <property type="nucleotide sequence ID" value="NZ_JAHOPB010000003.1"/>
</dbReference>
<dbReference type="EMBL" id="JAHOPB010000003">
    <property type="protein sequence ID" value="MBU8876937.1"/>
    <property type="molecule type" value="Genomic_DNA"/>
</dbReference>
<feature type="domain" description="MmgE/PrpD N-terminal" evidence="1">
    <location>
        <begin position="10"/>
        <end position="244"/>
    </location>
</feature>
<dbReference type="PANTHER" id="PTHR16943:SF8">
    <property type="entry name" value="2-METHYLCITRATE DEHYDRATASE"/>
    <property type="match status" value="1"/>
</dbReference>
<accession>A0ABS6IQR1</accession>
<dbReference type="PANTHER" id="PTHR16943">
    <property type="entry name" value="2-METHYLCITRATE DEHYDRATASE-RELATED"/>
    <property type="match status" value="1"/>
</dbReference>
<organism evidence="3 4">
    <name type="scientific">Reyranella humidisoli</name>
    <dbReference type="NCBI Taxonomy" id="2849149"/>
    <lineage>
        <taxon>Bacteria</taxon>
        <taxon>Pseudomonadati</taxon>
        <taxon>Pseudomonadota</taxon>
        <taxon>Alphaproteobacteria</taxon>
        <taxon>Hyphomicrobiales</taxon>
        <taxon>Reyranellaceae</taxon>
        <taxon>Reyranella</taxon>
    </lineage>
</organism>
<proteinExistence type="predicted"/>
<dbReference type="InterPro" id="IPR045336">
    <property type="entry name" value="MmgE_PrpD_N"/>
</dbReference>
<comment type="caution">
    <text evidence="3">The sequence shown here is derived from an EMBL/GenBank/DDBJ whole genome shotgun (WGS) entry which is preliminary data.</text>
</comment>
<evidence type="ECO:0000313" key="3">
    <source>
        <dbReference type="EMBL" id="MBU8876937.1"/>
    </source>
</evidence>